<gene>
    <name evidence="3" type="ORF">GRI34_05395</name>
</gene>
<evidence type="ECO:0000256" key="2">
    <source>
        <dbReference type="ARBA" id="ARBA00022679"/>
    </source>
</evidence>
<evidence type="ECO:0000313" key="4">
    <source>
        <dbReference type="Proteomes" id="UP000432727"/>
    </source>
</evidence>
<dbReference type="Pfam" id="PF03808">
    <property type="entry name" value="Glyco_tran_WecG"/>
    <property type="match status" value="1"/>
</dbReference>
<keyword evidence="1" id="KW-0328">Glycosyltransferase</keyword>
<dbReference type="AlphaFoldDB" id="A0A6I4TIU3"/>
<dbReference type="InterPro" id="IPR004629">
    <property type="entry name" value="WecG_TagA_CpsF"/>
</dbReference>
<evidence type="ECO:0000256" key="1">
    <source>
        <dbReference type="ARBA" id="ARBA00022676"/>
    </source>
</evidence>
<sequence length="248" mass="27916">MILGYQVSTLGLESLIDELEASLRESNRCRTLACLNPHSYVTALKDASFRDSLHSADWLIPDGVGIVMASKAQSGEIAQRVTGWDVFSGLYSRLNSAKEGRVFLLGSSEETLIKMKKKLAVEFPHVSLVGTLSPPYRKEFIAAETDAMINRINASNADILWVAMTAPKQEKWIQANRSRLNLGLALSVGAVFDFYVGNVPRSPALFQRLGFEWLPRLLREPRRLWRRTLISAPIFVFHVLWAKLRETK</sequence>
<dbReference type="NCBIfam" id="TIGR00696">
    <property type="entry name" value="wecG_tagA_cpsF"/>
    <property type="match status" value="1"/>
</dbReference>
<dbReference type="EMBL" id="WTYI01000001">
    <property type="protein sequence ID" value="MXO95855.1"/>
    <property type="molecule type" value="Genomic_DNA"/>
</dbReference>
<organism evidence="3 4">
    <name type="scientific">Qipengyuania aquimaris</name>
    <dbReference type="NCBI Taxonomy" id="255984"/>
    <lineage>
        <taxon>Bacteria</taxon>
        <taxon>Pseudomonadati</taxon>
        <taxon>Pseudomonadota</taxon>
        <taxon>Alphaproteobacteria</taxon>
        <taxon>Sphingomonadales</taxon>
        <taxon>Erythrobacteraceae</taxon>
        <taxon>Qipengyuania</taxon>
    </lineage>
</organism>
<keyword evidence="4" id="KW-1185">Reference proteome</keyword>
<dbReference type="GO" id="GO:0016758">
    <property type="term" value="F:hexosyltransferase activity"/>
    <property type="evidence" value="ECO:0007669"/>
    <property type="project" value="TreeGrafter"/>
</dbReference>
<reference evidence="3 4" key="1">
    <citation type="submission" date="2019-12" db="EMBL/GenBank/DDBJ databases">
        <title>Genomic-based taxomic classification of the family Erythrobacteraceae.</title>
        <authorList>
            <person name="Xu L."/>
        </authorList>
    </citation>
    <scope>NUCLEOTIDE SEQUENCE [LARGE SCALE GENOMIC DNA]</scope>
    <source>
        <strain evidence="3 4">JCM 12189</strain>
    </source>
</reference>
<protein>
    <submittedName>
        <fullName evidence="3">WecB/TagA/CpsF family glycosyltransferase</fullName>
    </submittedName>
</protein>
<name>A0A6I4TIU3_9SPHN</name>
<dbReference type="Proteomes" id="UP000432727">
    <property type="component" value="Unassembled WGS sequence"/>
</dbReference>
<proteinExistence type="predicted"/>
<dbReference type="CDD" id="cd06533">
    <property type="entry name" value="Glyco_transf_WecG_TagA"/>
    <property type="match status" value="1"/>
</dbReference>
<keyword evidence="2 3" id="KW-0808">Transferase</keyword>
<evidence type="ECO:0000313" key="3">
    <source>
        <dbReference type="EMBL" id="MXO95855.1"/>
    </source>
</evidence>
<dbReference type="PANTHER" id="PTHR34136">
    <property type="match status" value="1"/>
</dbReference>
<dbReference type="PANTHER" id="PTHR34136:SF1">
    <property type="entry name" value="UDP-N-ACETYL-D-MANNOSAMINURONIC ACID TRANSFERASE"/>
    <property type="match status" value="1"/>
</dbReference>
<comment type="caution">
    <text evidence="3">The sequence shown here is derived from an EMBL/GenBank/DDBJ whole genome shotgun (WGS) entry which is preliminary data.</text>
</comment>
<dbReference type="OrthoDB" id="9771846at2"/>
<accession>A0A6I4TIU3</accession>